<dbReference type="EMBL" id="CM023484">
    <property type="protein sequence ID" value="KAH6932768.1"/>
    <property type="molecule type" value="Genomic_DNA"/>
</dbReference>
<protein>
    <submittedName>
        <fullName evidence="1">Uncharacterized protein</fullName>
    </submittedName>
</protein>
<keyword evidence="2" id="KW-1185">Reference proteome</keyword>
<evidence type="ECO:0000313" key="1">
    <source>
        <dbReference type="EMBL" id="KAH6932768.1"/>
    </source>
</evidence>
<comment type="caution">
    <text evidence="1">The sequence shown here is derived from an EMBL/GenBank/DDBJ whole genome shotgun (WGS) entry which is preliminary data.</text>
</comment>
<sequence length="155" mass="17978">MNVLRAVEVFASDATSALEVLKEQGGHSCHPCFAFAGPTIVFMRNMYRWFLLHDTSNTVQHVLQRSPDVGHYDDPNDDRMEWLEVSFPMYIEELKKDLSSPRGFFTTETYEALLLTTYSTVSCIRYLLSTHKFHFVLTRKFSIDPIESLFGTLRR</sequence>
<gene>
    <name evidence="1" type="ORF">HPB50_009374</name>
</gene>
<organism evidence="1 2">
    <name type="scientific">Hyalomma asiaticum</name>
    <name type="common">Tick</name>
    <dbReference type="NCBI Taxonomy" id="266040"/>
    <lineage>
        <taxon>Eukaryota</taxon>
        <taxon>Metazoa</taxon>
        <taxon>Ecdysozoa</taxon>
        <taxon>Arthropoda</taxon>
        <taxon>Chelicerata</taxon>
        <taxon>Arachnida</taxon>
        <taxon>Acari</taxon>
        <taxon>Parasitiformes</taxon>
        <taxon>Ixodida</taxon>
        <taxon>Ixodoidea</taxon>
        <taxon>Ixodidae</taxon>
        <taxon>Hyalomminae</taxon>
        <taxon>Hyalomma</taxon>
    </lineage>
</organism>
<accession>A0ACB7SDH3</accession>
<dbReference type="Proteomes" id="UP000821845">
    <property type="component" value="Chromosome 4"/>
</dbReference>
<proteinExistence type="predicted"/>
<evidence type="ECO:0000313" key="2">
    <source>
        <dbReference type="Proteomes" id="UP000821845"/>
    </source>
</evidence>
<name>A0ACB7SDH3_HYAAI</name>
<reference evidence="1" key="1">
    <citation type="submission" date="2020-05" db="EMBL/GenBank/DDBJ databases">
        <title>Large-scale comparative analyses of tick genomes elucidate their genetic diversity and vector capacities.</title>
        <authorList>
            <person name="Jia N."/>
            <person name="Wang J."/>
            <person name="Shi W."/>
            <person name="Du L."/>
            <person name="Sun Y."/>
            <person name="Zhan W."/>
            <person name="Jiang J."/>
            <person name="Wang Q."/>
            <person name="Zhang B."/>
            <person name="Ji P."/>
            <person name="Sakyi L.B."/>
            <person name="Cui X."/>
            <person name="Yuan T."/>
            <person name="Jiang B."/>
            <person name="Yang W."/>
            <person name="Lam T.T.-Y."/>
            <person name="Chang Q."/>
            <person name="Ding S."/>
            <person name="Wang X."/>
            <person name="Zhu J."/>
            <person name="Ruan X."/>
            <person name="Zhao L."/>
            <person name="Wei J."/>
            <person name="Que T."/>
            <person name="Du C."/>
            <person name="Cheng J."/>
            <person name="Dai P."/>
            <person name="Han X."/>
            <person name="Huang E."/>
            <person name="Gao Y."/>
            <person name="Liu J."/>
            <person name="Shao H."/>
            <person name="Ye R."/>
            <person name="Li L."/>
            <person name="Wei W."/>
            <person name="Wang X."/>
            <person name="Wang C."/>
            <person name="Yang T."/>
            <person name="Huo Q."/>
            <person name="Li W."/>
            <person name="Guo W."/>
            <person name="Chen H."/>
            <person name="Zhou L."/>
            <person name="Ni X."/>
            <person name="Tian J."/>
            <person name="Zhou Y."/>
            <person name="Sheng Y."/>
            <person name="Liu T."/>
            <person name="Pan Y."/>
            <person name="Xia L."/>
            <person name="Li J."/>
            <person name="Zhao F."/>
            <person name="Cao W."/>
        </authorList>
    </citation>
    <scope>NUCLEOTIDE SEQUENCE</scope>
    <source>
        <strain evidence="1">Hyas-2018</strain>
    </source>
</reference>